<sequence>MVQEKEHSSDSNITEESLSITEKLNLETAKVVWKELEIPFARGVVIVVSSELDLIEAAVAFHEDNQSQVAAWLDKKLLQKPELDWVKGLRGDDEEFWAVVVAPFVLIQSPKK</sequence>
<keyword evidence="2" id="KW-1185">Reference proteome</keyword>
<dbReference type="InterPro" id="IPR018741">
    <property type="entry name" value="DUF2288"/>
</dbReference>
<dbReference type="EMBL" id="CP133548">
    <property type="protein sequence ID" value="WMS87759.1"/>
    <property type="molecule type" value="Genomic_DNA"/>
</dbReference>
<accession>A0AA51X7C0</accession>
<dbReference type="Proteomes" id="UP001239782">
    <property type="component" value="Chromosome"/>
</dbReference>
<gene>
    <name evidence="1" type="ORF">Q9312_02260</name>
</gene>
<proteinExistence type="predicted"/>
<evidence type="ECO:0000313" key="1">
    <source>
        <dbReference type="EMBL" id="WMS87759.1"/>
    </source>
</evidence>
<dbReference type="AlphaFoldDB" id="A0AA51X7C0"/>
<evidence type="ECO:0000313" key="2">
    <source>
        <dbReference type="Proteomes" id="UP001239782"/>
    </source>
</evidence>
<dbReference type="Pfam" id="PF10052">
    <property type="entry name" value="DUF2288"/>
    <property type="match status" value="1"/>
</dbReference>
<name>A0AA51X7C0_9GAMM</name>
<dbReference type="RefSeq" id="WP_309202913.1">
    <property type="nucleotide sequence ID" value="NZ_CP133548.1"/>
</dbReference>
<protein>
    <submittedName>
        <fullName evidence="1">DUF2288 domain-containing protein</fullName>
    </submittedName>
</protein>
<organism evidence="1 2">
    <name type="scientific">Pleionea litopenaei</name>
    <dbReference type="NCBI Taxonomy" id="3070815"/>
    <lineage>
        <taxon>Bacteria</taxon>
        <taxon>Pseudomonadati</taxon>
        <taxon>Pseudomonadota</taxon>
        <taxon>Gammaproteobacteria</taxon>
        <taxon>Oceanospirillales</taxon>
        <taxon>Pleioneaceae</taxon>
        <taxon>Pleionea</taxon>
    </lineage>
</organism>
<reference evidence="1 2" key="1">
    <citation type="submission" date="2023-08" db="EMBL/GenBank/DDBJ databases">
        <title>Pleionea litopenaei sp. nov., isolated from stomach of juvenile Litopenaeus vannamei.</title>
        <authorList>
            <person name="Rho A.M."/>
            <person name="Hwang C.Y."/>
        </authorList>
    </citation>
    <scope>NUCLEOTIDE SEQUENCE [LARGE SCALE GENOMIC DNA]</scope>
    <source>
        <strain evidence="1 2">HL-JVS1</strain>
    </source>
</reference>
<dbReference type="KEGG" id="plei:Q9312_02260"/>